<organism evidence="1 2">
    <name type="scientific">Eumeta variegata</name>
    <name type="common">Bagworm moth</name>
    <name type="synonym">Eumeta japonica</name>
    <dbReference type="NCBI Taxonomy" id="151549"/>
    <lineage>
        <taxon>Eukaryota</taxon>
        <taxon>Metazoa</taxon>
        <taxon>Ecdysozoa</taxon>
        <taxon>Arthropoda</taxon>
        <taxon>Hexapoda</taxon>
        <taxon>Insecta</taxon>
        <taxon>Pterygota</taxon>
        <taxon>Neoptera</taxon>
        <taxon>Endopterygota</taxon>
        <taxon>Lepidoptera</taxon>
        <taxon>Glossata</taxon>
        <taxon>Ditrysia</taxon>
        <taxon>Tineoidea</taxon>
        <taxon>Psychidae</taxon>
        <taxon>Oiketicinae</taxon>
        <taxon>Eumeta</taxon>
    </lineage>
</organism>
<accession>A0A4C1YL71</accession>
<comment type="caution">
    <text evidence="1">The sequence shown here is derived from an EMBL/GenBank/DDBJ whole genome shotgun (WGS) entry which is preliminary data.</text>
</comment>
<dbReference type="AlphaFoldDB" id="A0A4C1YL71"/>
<gene>
    <name evidence="1" type="ORF">EVAR_45036_1</name>
</gene>
<evidence type="ECO:0000313" key="1">
    <source>
        <dbReference type="EMBL" id="GBP76956.1"/>
    </source>
</evidence>
<evidence type="ECO:0000313" key="2">
    <source>
        <dbReference type="Proteomes" id="UP000299102"/>
    </source>
</evidence>
<dbReference type="Proteomes" id="UP000299102">
    <property type="component" value="Unassembled WGS sequence"/>
</dbReference>
<dbReference type="EMBL" id="BGZK01001311">
    <property type="protein sequence ID" value="GBP76956.1"/>
    <property type="molecule type" value="Genomic_DNA"/>
</dbReference>
<reference evidence="1 2" key="1">
    <citation type="journal article" date="2019" name="Commun. Biol.">
        <title>The bagworm genome reveals a unique fibroin gene that provides high tensile strength.</title>
        <authorList>
            <person name="Kono N."/>
            <person name="Nakamura H."/>
            <person name="Ohtoshi R."/>
            <person name="Tomita M."/>
            <person name="Numata K."/>
            <person name="Arakawa K."/>
        </authorList>
    </citation>
    <scope>NUCLEOTIDE SEQUENCE [LARGE SCALE GENOMIC DNA]</scope>
</reference>
<keyword evidence="2" id="KW-1185">Reference proteome</keyword>
<proteinExistence type="predicted"/>
<protein>
    <submittedName>
        <fullName evidence="1">Uncharacterized protein</fullName>
    </submittedName>
</protein>
<sequence length="149" mass="16639">MNTPSEDLHVDIDSDYDFDIKDNNSIASFNNLSSYVIHHLSFSAWTALSSRARPACASRWQINIAIAIRPHPPSHTSDTDSERRWMRSKCADECPHPSAFPCIHPPPHLGRSCGETPGRVFLISFSLQEPRDSRGSALCYEPACNETAK</sequence>
<name>A0A4C1YL71_EUMVA</name>